<reference evidence="1 2" key="1">
    <citation type="submission" date="2019-02" db="EMBL/GenBank/DDBJ databases">
        <title>Deep-cultivation of Planctomycetes and their phenomic and genomic characterization uncovers novel biology.</title>
        <authorList>
            <person name="Wiegand S."/>
            <person name="Jogler M."/>
            <person name="Boedeker C."/>
            <person name="Pinto D."/>
            <person name="Vollmers J."/>
            <person name="Rivas-Marin E."/>
            <person name="Kohn T."/>
            <person name="Peeters S.H."/>
            <person name="Heuer A."/>
            <person name="Rast P."/>
            <person name="Oberbeckmann S."/>
            <person name="Bunk B."/>
            <person name="Jeske O."/>
            <person name="Meyerdierks A."/>
            <person name="Storesund J.E."/>
            <person name="Kallscheuer N."/>
            <person name="Luecker S."/>
            <person name="Lage O.M."/>
            <person name="Pohl T."/>
            <person name="Merkel B.J."/>
            <person name="Hornburger P."/>
            <person name="Mueller R.-W."/>
            <person name="Bruemmer F."/>
            <person name="Labrenz M."/>
            <person name="Spormann A.M."/>
            <person name="Op Den Camp H."/>
            <person name="Overmann J."/>
            <person name="Amann R."/>
            <person name="Jetten M.S.M."/>
            <person name="Mascher T."/>
            <person name="Medema M.H."/>
            <person name="Devos D.P."/>
            <person name="Kaster A.-K."/>
            <person name="Ovreas L."/>
            <person name="Rohde M."/>
            <person name="Galperin M.Y."/>
            <person name="Jogler C."/>
        </authorList>
    </citation>
    <scope>NUCLEOTIDE SEQUENCE [LARGE SCALE GENOMIC DNA]</scope>
    <source>
        <strain evidence="1 2">Pla123a</strain>
    </source>
</reference>
<organism evidence="1 2">
    <name type="scientific">Posidoniimonas polymericola</name>
    <dbReference type="NCBI Taxonomy" id="2528002"/>
    <lineage>
        <taxon>Bacteria</taxon>
        <taxon>Pseudomonadati</taxon>
        <taxon>Planctomycetota</taxon>
        <taxon>Planctomycetia</taxon>
        <taxon>Pirellulales</taxon>
        <taxon>Lacipirellulaceae</taxon>
        <taxon>Posidoniimonas</taxon>
    </lineage>
</organism>
<keyword evidence="2" id="KW-1185">Reference proteome</keyword>
<dbReference type="EMBL" id="SJPO01000007">
    <property type="protein sequence ID" value="TWT75596.1"/>
    <property type="molecule type" value="Genomic_DNA"/>
</dbReference>
<name>A0A5C5YL46_9BACT</name>
<dbReference type="Proteomes" id="UP000318478">
    <property type="component" value="Unassembled WGS sequence"/>
</dbReference>
<dbReference type="AlphaFoldDB" id="A0A5C5YL46"/>
<proteinExistence type="predicted"/>
<evidence type="ECO:0000313" key="2">
    <source>
        <dbReference type="Proteomes" id="UP000318478"/>
    </source>
</evidence>
<evidence type="ECO:0000313" key="1">
    <source>
        <dbReference type="EMBL" id="TWT75596.1"/>
    </source>
</evidence>
<gene>
    <name evidence="1" type="ORF">Pla123a_31060</name>
</gene>
<accession>A0A5C5YL46</accession>
<protein>
    <submittedName>
        <fullName evidence="1">Uncharacterized protein</fullName>
    </submittedName>
</protein>
<sequence length="86" mass="9204">MGDFSEVDLTPPHRTRFVPIFNRRGQNPHLNNGPLAVTNYLPTPYAVARLGPQGVLSRTQPIASLGTKLTPMATLKLPAPAGSGGW</sequence>
<comment type="caution">
    <text evidence="1">The sequence shown here is derived from an EMBL/GenBank/DDBJ whole genome shotgun (WGS) entry which is preliminary data.</text>
</comment>